<dbReference type="InterPro" id="IPR023210">
    <property type="entry name" value="NADP_OxRdtase_dom"/>
</dbReference>
<dbReference type="InterPro" id="IPR036812">
    <property type="entry name" value="NAD(P)_OxRdtase_dom_sf"/>
</dbReference>
<dbReference type="PANTHER" id="PTHR43364:SF18">
    <property type="entry name" value="OXIDOREDUCTASE"/>
    <property type="match status" value="1"/>
</dbReference>
<dbReference type="EMBL" id="CP126969">
    <property type="protein sequence ID" value="WIM68853.1"/>
    <property type="molecule type" value="Genomic_DNA"/>
</dbReference>
<proteinExistence type="predicted"/>
<evidence type="ECO:0000313" key="3">
    <source>
        <dbReference type="Proteomes" id="UP001225598"/>
    </source>
</evidence>
<reference evidence="2 3" key="1">
    <citation type="submission" date="2023-05" db="EMBL/GenBank/DDBJ databases">
        <title>Corynebacterium suedekumii sp. nov. and Corynebacterium breve sp. nov. isolated from raw cow's milk.</title>
        <authorList>
            <person name="Baer M.K."/>
            <person name="Mehl L."/>
            <person name="Hellmuth R."/>
            <person name="Marke G."/>
            <person name="Lipski A."/>
        </authorList>
    </citation>
    <scope>NUCLEOTIDE SEQUENCE [LARGE SCALE GENOMIC DNA]</scope>
    <source>
        <strain evidence="2 3">R4</strain>
    </source>
</reference>
<organism evidence="2 3">
    <name type="scientific">Corynebacterium breve</name>
    <dbReference type="NCBI Taxonomy" id="3049799"/>
    <lineage>
        <taxon>Bacteria</taxon>
        <taxon>Bacillati</taxon>
        <taxon>Actinomycetota</taxon>
        <taxon>Actinomycetes</taxon>
        <taxon>Mycobacteriales</taxon>
        <taxon>Corynebacteriaceae</taxon>
        <taxon>Corynebacterium</taxon>
    </lineage>
</organism>
<dbReference type="Gene3D" id="3.20.20.100">
    <property type="entry name" value="NADP-dependent oxidoreductase domain"/>
    <property type="match status" value="1"/>
</dbReference>
<feature type="domain" description="NADP-dependent oxidoreductase" evidence="1">
    <location>
        <begin position="24"/>
        <end position="272"/>
    </location>
</feature>
<dbReference type="InterPro" id="IPR050523">
    <property type="entry name" value="AKR_Detox_Biosynth"/>
</dbReference>
<dbReference type="PANTHER" id="PTHR43364">
    <property type="entry name" value="NADH-SPECIFIC METHYLGLYOXAL REDUCTASE-RELATED"/>
    <property type="match status" value="1"/>
</dbReference>
<dbReference type="Proteomes" id="UP001225598">
    <property type="component" value="Chromosome"/>
</dbReference>
<dbReference type="SUPFAM" id="SSF51430">
    <property type="entry name" value="NAD(P)-linked oxidoreductase"/>
    <property type="match status" value="1"/>
</dbReference>
<name>A0ABY8VKU8_9CORY</name>
<dbReference type="RefSeq" id="WP_284826671.1">
    <property type="nucleotide sequence ID" value="NZ_CP126969.1"/>
</dbReference>
<sequence length="283" mass="29733">MKQRNVGHSGLRISPLGLSTAGWTVEKARDILSEFVSLGGCFVDIAPGTAHVLAAAIEEIGREKLVLSAPVGVDMSLPVGSRVNCSRTNLLAELDHLLNALGTDYVDVLSAGYWDARTPPDEVAGTVQSVVASGRARYGGAHGYAGWQLAVTPGLVVTHNDYSLLRRDIEEEVIPAAQHLGVGVIAAAPLAHGLLTGNWQPNRPETHPYAGEKSRTIVEALVTAADGLGLSPTATSLAWVFAQPGVDGVVCEVDSVGHLHELMKVPEIILPRPIASALDDVSK</sequence>
<keyword evidence="3" id="KW-1185">Reference proteome</keyword>
<protein>
    <submittedName>
        <fullName evidence="2">Aldo/keto reductase</fullName>
    </submittedName>
</protein>
<evidence type="ECO:0000313" key="2">
    <source>
        <dbReference type="EMBL" id="WIM68853.1"/>
    </source>
</evidence>
<evidence type="ECO:0000259" key="1">
    <source>
        <dbReference type="Pfam" id="PF00248"/>
    </source>
</evidence>
<gene>
    <name evidence="2" type="ORF">QP027_05590</name>
</gene>
<dbReference type="Pfam" id="PF00248">
    <property type="entry name" value="Aldo_ket_red"/>
    <property type="match status" value="1"/>
</dbReference>
<accession>A0ABY8VKU8</accession>